<feature type="coiled-coil region" evidence="5">
    <location>
        <begin position="373"/>
        <end position="407"/>
    </location>
</feature>
<evidence type="ECO:0000256" key="2">
    <source>
        <dbReference type="ARBA" id="ARBA00022670"/>
    </source>
</evidence>
<feature type="domain" description="Ubiquitin-like protease family profile" evidence="7">
    <location>
        <begin position="436"/>
        <end position="617"/>
    </location>
</feature>
<dbReference type="Gene3D" id="3.40.395.10">
    <property type="entry name" value="Adenoviral Proteinase, Chain A"/>
    <property type="match status" value="1"/>
</dbReference>
<dbReference type="PROSITE" id="PS50600">
    <property type="entry name" value="ULP_PROTEASE"/>
    <property type="match status" value="1"/>
</dbReference>
<comment type="caution">
    <text evidence="8">The sequence shown here is derived from an EMBL/GenBank/DDBJ whole genome shotgun (WGS) entry which is preliminary data.</text>
</comment>
<keyword evidence="2 8" id="KW-0645">Protease</keyword>
<evidence type="ECO:0000259" key="7">
    <source>
        <dbReference type="PROSITE" id="PS50600"/>
    </source>
</evidence>
<feature type="compositionally biased region" description="Basic and acidic residues" evidence="6">
    <location>
        <begin position="215"/>
        <end position="224"/>
    </location>
</feature>
<dbReference type="PANTHER" id="PTHR12606:SF141">
    <property type="entry name" value="GH15225P-RELATED"/>
    <property type="match status" value="1"/>
</dbReference>
<dbReference type="GO" id="GO:0016926">
    <property type="term" value="P:protein desumoylation"/>
    <property type="evidence" value="ECO:0007669"/>
    <property type="project" value="TreeGrafter"/>
</dbReference>
<feature type="region of interest" description="Disordered" evidence="6">
    <location>
        <begin position="1"/>
        <end position="48"/>
    </location>
</feature>
<dbReference type="PANTHER" id="PTHR12606">
    <property type="entry name" value="SENTRIN/SUMO-SPECIFIC PROTEASE"/>
    <property type="match status" value="1"/>
</dbReference>
<feature type="compositionally biased region" description="Basic and acidic residues" evidence="6">
    <location>
        <begin position="13"/>
        <end position="24"/>
    </location>
</feature>
<dbReference type="InterPro" id="IPR038765">
    <property type="entry name" value="Papain-like_cys_pep_sf"/>
</dbReference>
<gene>
    <name evidence="8" type="ORF">Rt10032_c07g3387</name>
</gene>
<dbReference type="GO" id="GO:0005634">
    <property type="term" value="C:nucleus"/>
    <property type="evidence" value="ECO:0007669"/>
    <property type="project" value="TreeGrafter"/>
</dbReference>
<feature type="compositionally biased region" description="Low complexity" evidence="6">
    <location>
        <begin position="189"/>
        <end position="200"/>
    </location>
</feature>
<comment type="similarity">
    <text evidence="1">Belongs to the peptidase C48 family.</text>
</comment>
<dbReference type="EMBL" id="BJWK01000007">
    <property type="protein sequence ID" value="GEM09370.1"/>
    <property type="molecule type" value="Genomic_DNA"/>
</dbReference>
<evidence type="ECO:0000256" key="6">
    <source>
        <dbReference type="SAM" id="MobiDB-lite"/>
    </source>
</evidence>
<dbReference type="Pfam" id="PF02902">
    <property type="entry name" value="Peptidase_C48"/>
    <property type="match status" value="1"/>
</dbReference>
<dbReference type="InterPro" id="IPR003653">
    <property type="entry name" value="Peptidase_C48_C"/>
</dbReference>
<evidence type="ECO:0000313" key="9">
    <source>
        <dbReference type="Proteomes" id="UP000321518"/>
    </source>
</evidence>
<protein>
    <submittedName>
        <fullName evidence="8">Sentrin-specific protease 1</fullName>
    </submittedName>
</protein>
<keyword evidence="5" id="KW-0175">Coiled coil</keyword>
<evidence type="ECO:0000313" key="8">
    <source>
        <dbReference type="EMBL" id="GEM09370.1"/>
    </source>
</evidence>
<organism evidence="8 9">
    <name type="scientific">Rhodotorula toruloides</name>
    <name type="common">Yeast</name>
    <name type="synonym">Rhodosporidium toruloides</name>
    <dbReference type="NCBI Taxonomy" id="5286"/>
    <lineage>
        <taxon>Eukaryota</taxon>
        <taxon>Fungi</taxon>
        <taxon>Dikarya</taxon>
        <taxon>Basidiomycota</taxon>
        <taxon>Pucciniomycotina</taxon>
        <taxon>Microbotryomycetes</taxon>
        <taxon>Sporidiobolales</taxon>
        <taxon>Sporidiobolaceae</taxon>
        <taxon>Rhodotorula</taxon>
    </lineage>
</organism>
<dbReference type="SUPFAM" id="SSF54001">
    <property type="entry name" value="Cysteine proteinases"/>
    <property type="match status" value="1"/>
</dbReference>
<evidence type="ECO:0000256" key="1">
    <source>
        <dbReference type="ARBA" id="ARBA00005234"/>
    </source>
</evidence>
<accession>A0A511KG69</accession>
<proteinExistence type="inferred from homology"/>
<evidence type="ECO:0000256" key="4">
    <source>
        <dbReference type="ARBA" id="ARBA00022807"/>
    </source>
</evidence>
<dbReference type="Proteomes" id="UP000321518">
    <property type="component" value="Unassembled WGS sequence"/>
</dbReference>
<evidence type="ECO:0000256" key="5">
    <source>
        <dbReference type="SAM" id="Coils"/>
    </source>
</evidence>
<sequence>MPSLKRPLSADSPDVHRSPDRRSDAAVLRGASPSSNKRVRRDDIEQDSSPADWVYPWSTVFTQGLAAIKSAAKSAFHLATASTSNSQTDLRASRRLPAPTTNAISPPSHRELKQLRQEYQKIRDELIWHRMEARARGSEVSKDSAQVFDLNQQLKALKLKIEGGDRAQRSTSAMNGRLLRADASPARAAGGSNALANGAPGTPGLLGGFQRKKPMGSDKHKADLAIRDRATVDELRRDAQLRKAASTNDVRIKYRGLDFAMDDDDEVPEAEDALEERVYRQKNEEMLQQEDAKLGSKQIKLRRARAGETARQHRIPLTTSLIVRPSALDRSTFFPSPSAFPTKNSVRPSKAQQGRSRIDYTLRQAKKTLNEPTLEALERYEQMQKELKELNEKAELELEVVKQKKREFPKVLSAEHQARAKAIFANRAYDVSMKGGAAAHRDIIRLKDRTWLNDEIVNFYGAMINARSDEADKREAKEGPKARGEGVHRLRKAFCFNTHFWNMFGDQGFSKVKRWTKRFDTFEKDIIIIPINHNNSHWVCAAVNIALKRFEYYDSLGNPSAFVYDRLRRWLFEEHKSKKGGKEIDLSEWENFWMDDVPQQTNADDCGVFTCMFMESLSRDVDGFDFKQKDMPYIRHRIAIEIDQQKLLDLEPWV</sequence>
<evidence type="ECO:0000256" key="3">
    <source>
        <dbReference type="ARBA" id="ARBA00022801"/>
    </source>
</evidence>
<dbReference type="GO" id="GO:0006508">
    <property type="term" value="P:proteolysis"/>
    <property type="evidence" value="ECO:0007669"/>
    <property type="project" value="UniProtKB-KW"/>
</dbReference>
<dbReference type="GO" id="GO:0016929">
    <property type="term" value="F:deSUMOylase activity"/>
    <property type="evidence" value="ECO:0007669"/>
    <property type="project" value="TreeGrafter"/>
</dbReference>
<feature type="region of interest" description="Disordered" evidence="6">
    <location>
        <begin position="189"/>
        <end position="224"/>
    </location>
</feature>
<name>A0A511KG69_RHOTO</name>
<reference evidence="8 9" key="1">
    <citation type="submission" date="2019-07" db="EMBL/GenBank/DDBJ databases">
        <title>Rhodotorula toruloides NBRC10032 genome sequencing.</title>
        <authorList>
            <person name="Shida Y."/>
            <person name="Takaku H."/>
            <person name="Ogasawara W."/>
            <person name="Mori K."/>
        </authorList>
    </citation>
    <scope>NUCLEOTIDE SEQUENCE [LARGE SCALE GENOMIC DNA]</scope>
    <source>
        <strain evidence="8 9">NBRC10032</strain>
    </source>
</reference>
<keyword evidence="3" id="KW-0378">Hydrolase</keyword>
<keyword evidence="4" id="KW-0788">Thiol protease</keyword>
<dbReference type="OrthoDB" id="1939479at2759"/>
<dbReference type="AlphaFoldDB" id="A0A511KG69"/>